<evidence type="ECO:0000313" key="3">
    <source>
        <dbReference type="Proteomes" id="UP000198211"/>
    </source>
</evidence>
<accession>A0A225W2M8</accession>
<dbReference type="AlphaFoldDB" id="A0A225W2M8"/>
<organism evidence="2 3">
    <name type="scientific">Phytophthora megakarya</name>
    <dbReference type="NCBI Taxonomy" id="4795"/>
    <lineage>
        <taxon>Eukaryota</taxon>
        <taxon>Sar</taxon>
        <taxon>Stramenopiles</taxon>
        <taxon>Oomycota</taxon>
        <taxon>Peronosporomycetes</taxon>
        <taxon>Peronosporales</taxon>
        <taxon>Peronosporaceae</taxon>
        <taxon>Phytophthora</taxon>
    </lineage>
</organism>
<keyword evidence="3" id="KW-1185">Reference proteome</keyword>
<dbReference type="EMBL" id="NBNE01001968">
    <property type="protein sequence ID" value="OWZ12011.1"/>
    <property type="molecule type" value="Genomic_DNA"/>
</dbReference>
<comment type="caution">
    <text evidence="2">The sequence shown here is derived from an EMBL/GenBank/DDBJ whole genome shotgun (WGS) entry which is preliminary data.</text>
</comment>
<reference evidence="3" key="1">
    <citation type="submission" date="2017-03" db="EMBL/GenBank/DDBJ databases">
        <title>Phytopthora megakarya and P. palmivora, two closely related causual agents of cacao black pod achieved similar genome size and gene model numbers by different mechanisms.</title>
        <authorList>
            <person name="Ali S."/>
            <person name="Shao J."/>
            <person name="Larry D.J."/>
            <person name="Kronmiller B."/>
            <person name="Shen D."/>
            <person name="Strem M.D."/>
            <person name="Melnick R.L."/>
            <person name="Guiltinan M.J."/>
            <person name="Tyler B.M."/>
            <person name="Meinhardt L.W."/>
            <person name="Bailey B.A."/>
        </authorList>
    </citation>
    <scope>NUCLEOTIDE SEQUENCE [LARGE SCALE GENOMIC DNA]</scope>
    <source>
        <strain evidence="3">zdho120</strain>
    </source>
</reference>
<gene>
    <name evidence="2" type="ORF">PHMEG_00014892</name>
</gene>
<sequence>MSIEFMKPNFQEQIRNKLLTLKETDDLNAAFQEEFLEWELKEKHLVCSNSANNRPKDKNGRMGTPQQADLGKQCLPTISRSNNGDKKQQQLKICEGLSFLRARAAQSQGLLG</sequence>
<protein>
    <submittedName>
        <fullName evidence="2">Uncharacterized protein</fullName>
    </submittedName>
</protein>
<dbReference type="Proteomes" id="UP000198211">
    <property type="component" value="Unassembled WGS sequence"/>
</dbReference>
<proteinExistence type="predicted"/>
<name>A0A225W2M8_9STRA</name>
<feature type="region of interest" description="Disordered" evidence="1">
    <location>
        <begin position="49"/>
        <end position="70"/>
    </location>
</feature>
<evidence type="ECO:0000313" key="2">
    <source>
        <dbReference type="EMBL" id="OWZ12011.1"/>
    </source>
</evidence>
<evidence type="ECO:0000256" key="1">
    <source>
        <dbReference type="SAM" id="MobiDB-lite"/>
    </source>
</evidence>